<dbReference type="SMART" id="SM00220">
    <property type="entry name" value="S_TKc"/>
    <property type="match status" value="1"/>
</dbReference>
<comment type="caution">
    <text evidence="13">The sequence shown here is derived from an EMBL/GenBank/DDBJ whole genome shotgun (WGS) entry which is preliminary data.</text>
</comment>
<sequence>MIMKKKQPRPRLDRRNAIRNIDYDASVSTSSSSSSFEDHSTPRTRSLDISPLSNRTSFRIKGIEGEFDRICRSLGLSGPEDFAIPAADWEARKARSDTDHYANSRFRSQYNSPKESPEEVLSKSFEARVRVDDEANPGLESSLLNNGLYSAKTETSARVNDDININLGNERLQLNSLNSAQSEGRARVNDEVKLGNERLQLNNGLNLIEAEPRVNACEEVKLENDKTSEQNVVRNTVVVRSNRDGECGIKGVRPPLLAPPPVMSPLVKDNVSSTWDLFESFGPRCDEELGSPIRSGEVRSPSEVEEDEVVGGGVVGNGKPNGMSVKGDGILSASRSDMSSDENDDGQYSATVEPDYCLWPRGQFSRSIKSWQKGDFLGSGSFGTVYEGFTDDGFFFAVKEVSLLDQGSQGKQSIYQLEQEISLLSQFKQENIVQYLGTDKDDGKLYIFLELVTKGSLANLYQKYHLKDSQVSAYTRQILNGLNYLHSRNVIHRDIKCANILVDASGSVKLSDFGLAKATKLNDVKSCKGTPYWMAPEVVNRKNRGYGLAADIWSLGCTVLEMLTSQIPYSHLEGMQALFRIGRGELPRIPNSLSRVAQDFIVQCLQVNPDNRPTAAQLMDHPFVKRPLSTFSSPASHHYIGERS</sequence>
<dbReference type="InterPro" id="IPR017441">
    <property type="entry name" value="Protein_kinase_ATP_BS"/>
</dbReference>
<name>A0AA89AHV5_9ASTE</name>
<feature type="binding site" evidence="10">
    <location>
        <position position="399"/>
    </location>
    <ligand>
        <name>ATP</name>
        <dbReference type="ChEBI" id="CHEBI:30616"/>
    </ligand>
</feature>
<dbReference type="SUPFAM" id="SSF56112">
    <property type="entry name" value="Protein kinase-like (PK-like)"/>
    <property type="match status" value="1"/>
</dbReference>
<keyword evidence="6" id="KW-0418">Kinase</keyword>
<keyword evidence="5 10" id="KW-0547">Nucleotide-binding</keyword>
<dbReference type="GO" id="GO:1902065">
    <property type="term" value="P:response to L-glutamate"/>
    <property type="evidence" value="ECO:0007669"/>
    <property type="project" value="UniProtKB-ARBA"/>
</dbReference>
<evidence type="ECO:0000313" key="14">
    <source>
        <dbReference type="Proteomes" id="UP001188597"/>
    </source>
</evidence>
<gene>
    <name evidence="13" type="ORF">RJ639_022294</name>
</gene>
<evidence type="ECO:0000313" key="13">
    <source>
        <dbReference type="EMBL" id="KAK3002131.1"/>
    </source>
</evidence>
<dbReference type="InterPro" id="IPR008271">
    <property type="entry name" value="Ser/Thr_kinase_AS"/>
</dbReference>
<keyword evidence="4" id="KW-0808">Transferase</keyword>
<comment type="similarity">
    <text evidence="1">Belongs to the protein kinase superfamily. STE Ser/Thr protein kinase family. MAP kinase kinase kinase subfamily.</text>
</comment>
<dbReference type="EC" id="2.7.11.25" evidence="2"/>
<dbReference type="PROSITE" id="PS00107">
    <property type="entry name" value="PROTEIN_KINASE_ATP"/>
    <property type="match status" value="1"/>
</dbReference>
<feature type="compositionally biased region" description="Polar residues" evidence="11">
    <location>
        <begin position="105"/>
        <end position="114"/>
    </location>
</feature>
<evidence type="ECO:0000259" key="12">
    <source>
        <dbReference type="PROSITE" id="PS50011"/>
    </source>
</evidence>
<evidence type="ECO:0000256" key="6">
    <source>
        <dbReference type="ARBA" id="ARBA00022777"/>
    </source>
</evidence>
<proteinExistence type="inferred from homology"/>
<feature type="region of interest" description="Disordered" evidence="11">
    <location>
        <begin position="289"/>
        <end position="349"/>
    </location>
</feature>
<dbReference type="Proteomes" id="UP001188597">
    <property type="component" value="Unassembled WGS sequence"/>
</dbReference>
<evidence type="ECO:0000256" key="4">
    <source>
        <dbReference type="ARBA" id="ARBA00022679"/>
    </source>
</evidence>
<dbReference type="EMBL" id="JAVXUP010002647">
    <property type="protein sequence ID" value="KAK3002131.1"/>
    <property type="molecule type" value="Genomic_DNA"/>
</dbReference>
<comment type="catalytic activity">
    <reaction evidence="9">
        <text>L-seryl-[protein] + ATP = O-phospho-L-seryl-[protein] + ADP + H(+)</text>
        <dbReference type="Rhea" id="RHEA:17989"/>
        <dbReference type="Rhea" id="RHEA-COMP:9863"/>
        <dbReference type="Rhea" id="RHEA-COMP:11604"/>
        <dbReference type="ChEBI" id="CHEBI:15378"/>
        <dbReference type="ChEBI" id="CHEBI:29999"/>
        <dbReference type="ChEBI" id="CHEBI:30616"/>
        <dbReference type="ChEBI" id="CHEBI:83421"/>
        <dbReference type="ChEBI" id="CHEBI:456216"/>
        <dbReference type="EC" id="2.7.11.25"/>
    </reaction>
</comment>
<evidence type="ECO:0000256" key="2">
    <source>
        <dbReference type="ARBA" id="ARBA00012406"/>
    </source>
</evidence>
<dbReference type="GO" id="GO:0005524">
    <property type="term" value="F:ATP binding"/>
    <property type="evidence" value="ECO:0007669"/>
    <property type="project" value="UniProtKB-UniRule"/>
</dbReference>
<evidence type="ECO:0000256" key="1">
    <source>
        <dbReference type="ARBA" id="ARBA00006529"/>
    </source>
</evidence>
<dbReference type="FunFam" id="1.10.510.10:FF:000359">
    <property type="entry name" value="Mitogen-activated protein kinase 1, putative, expressed"/>
    <property type="match status" value="1"/>
</dbReference>
<evidence type="ECO:0000256" key="3">
    <source>
        <dbReference type="ARBA" id="ARBA00022527"/>
    </source>
</evidence>
<feature type="domain" description="Protein kinase" evidence="12">
    <location>
        <begin position="371"/>
        <end position="624"/>
    </location>
</feature>
<keyword evidence="3" id="KW-0723">Serine/threonine-protein kinase</keyword>
<dbReference type="PANTHER" id="PTHR48016">
    <property type="entry name" value="MAP KINASE KINASE KINASE SSK2-RELATED-RELATED"/>
    <property type="match status" value="1"/>
</dbReference>
<dbReference type="InterPro" id="IPR050538">
    <property type="entry name" value="MAP_kinase_kinase_kinase"/>
</dbReference>
<feature type="compositionally biased region" description="Low complexity" evidence="11">
    <location>
        <begin position="26"/>
        <end position="35"/>
    </location>
</feature>
<dbReference type="GO" id="GO:0005737">
    <property type="term" value="C:cytoplasm"/>
    <property type="evidence" value="ECO:0007669"/>
    <property type="project" value="TreeGrafter"/>
</dbReference>
<keyword evidence="7 10" id="KW-0067">ATP-binding</keyword>
<protein>
    <recommendedName>
        <fullName evidence="2">mitogen-activated protein kinase kinase kinase</fullName>
        <ecNumber evidence="2">2.7.11.25</ecNumber>
    </recommendedName>
</protein>
<dbReference type="PANTHER" id="PTHR48016:SF29">
    <property type="entry name" value="MITOGEN-ACTIVATED PROTEIN KINASE KINASE KINASE 1-RELATED"/>
    <property type="match status" value="1"/>
</dbReference>
<dbReference type="PROSITE" id="PS00108">
    <property type="entry name" value="PROTEIN_KINASE_ST"/>
    <property type="match status" value="1"/>
</dbReference>
<dbReference type="AlphaFoldDB" id="A0AA89AHV5"/>
<evidence type="ECO:0000256" key="7">
    <source>
        <dbReference type="ARBA" id="ARBA00022840"/>
    </source>
</evidence>
<dbReference type="InterPro" id="IPR011009">
    <property type="entry name" value="Kinase-like_dom_sf"/>
</dbReference>
<evidence type="ECO:0000256" key="10">
    <source>
        <dbReference type="PROSITE-ProRule" id="PRU10141"/>
    </source>
</evidence>
<reference evidence="13" key="1">
    <citation type="submission" date="2022-12" db="EMBL/GenBank/DDBJ databases">
        <title>Draft genome assemblies for two species of Escallonia (Escalloniales).</title>
        <authorList>
            <person name="Chanderbali A."/>
            <person name="Dervinis C."/>
            <person name="Anghel I."/>
            <person name="Soltis D."/>
            <person name="Soltis P."/>
            <person name="Zapata F."/>
        </authorList>
    </citation>
    <scope>NUCLEOTIDE SEQUENCE</scope>
    <source>
        <strain evidence="13">UCBG64.0493</strain>
        <tissue evidence="13">Leaf</tissue>
    </source>
</reference>
<dbReference type="PROSITE" id="PS50011">
    <property type="entry name" value="PROTEIN_KINASE_DOM"/>
    <property type="match status" value="1"/>
</dbReference>
<dbReference type="InterPro" id="IPR000719">
    <property type="entry name" value="Prot_kinase_dom"/>
</dbReference>
<dbReference type="Gene3D" id="1.10.510.10">
    <property type="entry name" value="Transferase(Phosphotransferase) domain 1"/>
    <property type="match status" value="1"/>
</dbReference>
<evidence type="ECO:0000256" key="8">
    <source>
        <dbReference type="ARBA" id="ARBA00047559"/>
    </source>
</evidence>
<evidence type="ECO:0000256" key="9">
    <source>
        <dbReference type="ARBA" id="ARBA00048329"/>
    </source>
</evidence>
<dbReference type="GO" id="GO:0004709">
    <property type="term" value="F:MAP kinase kinase kinase activity"/>
    <property type="evidence" value="ECO:0007669"/>
    <property type="project" value="UniProtKB-EC"/>
</dbReference>
<keyword evidence="14" id="KW-1185">Reference proteome</keyword>
<feature type="region of interest" description="Disordered" evidence="11">
    <location>
        <begin position="94"/>
        <end position="119"/>
    </location>
</feature>
<evidence type="ECO:0000256" key="5">
    <source>
        <dbReference type="ARBA" id="ARBA00022741"/>
    </source>
</evidence>
<evidence type="ECO:0000256" key="11">
    <source>
        <dbReference type="SAM" id="MobiDB-lite"/>
    </source>
</evidence>
<dbReference type="Pfam" id="PF00069">
    <property type="entry name" value="Pkinase"/>
    <property type="match status" value="1"/>
</dbReference>
<feature type="region of interest" description="Disordered" evidence="11">
    <location>
        <begin position="1"/>
        <end position="50"/>
    </location>
</feature>
<organism evidence="13 14">
    <name type="scientific">Escallonia herrerae</name>
    <dbReference type="NCBI Taxonomy" id="1293975"/>
    <lineage>
        <taxon>Eukaryota</taxon>
        <taxon>Viridiplantae</taxon>
        <taxon>Streptophyta</taxon>
        <taxon>Embryophyta</taxon>
        <taxon>Tracheophyta</taxon>
        <taxon>Spermatophyta</taxon>
        <taxon>Magnoliopsida</taxon>
        <taxon>eudicotyledons</taxon>
        <taxon>Gunneridae</taxon>
        <taxon>Pentapetalae</taxon>
        <taxon>asterids</taxon>
        <taxon>campanulids</taxon>
        <taxon>Escalloniales</taxon>
        <taxon>Escalloniaceae</taxon>
        <taxon>Escallonia</taxon>
    </lineage>
</organism>
<accession>A0AA89AHV5</accession>
<comment type="catalytic activity">
    <reaction evidence="8">
        <text>L-threonyl-[protein] + ATP = O-phospho-L-threonyl-[protein] + ADP + H(+)</text>
        <dbReference type="Rhea" id="RHEA:46608"/>
        <dbReference type="Rhea" id="RHEA-COMP:11060"/>
        <dbReference type="Rhea" id="RHEA-COMP:11605"/>
        <dbReference type="ChEBI" id="CHEBI:15378"/>
        <dbReference type="ChEBI" id="CHEBI:30013"/>
        <dbReference type="ChEBI" id="CHEBI:30616"/>
        <dbReference type="ChEBI" id="CHEBI:61977"/>
        <dbReference type="ChEBI" id="CHEBI:456216"/>
        <dbReference type="EC" id="2.7.11.25"/>
    </reaction>
</comment>